<dbReference type="PANTHER" id="PTHR16253">
    <property type="entry name" value="TETRATRICOPEPTIDE REPEAT PROTEIN 22"/>
    <property type="match status" value="1"/>
</dbReference>
<name>A0A6J8E1Q8_MYTCO</name>
<dbReference type="Proteomes" id="UP000507470">
    <property type="component" value="Unassembled WGS sequence"/>
</dbReference>
<protein>
    <submittedName>
        <fullName evidence="1">Uncharacterized protein</fullName>
    </submittedName>
</protein>
<dbReference type="OrthoDB" id="6058829at2759"/>
<proteinExistence type="predicted"/>
<sequence length="624" mass="72837">MEFQDLNTKLELHPGLIRLNLNIMNALDMHVIQDAKRNIEKLLIKEHPIVENVQKNIIAILKTKIPRERREARFDLENIRKKSPENLNVLADLECIYTELDRSKEAEVCKQKYQEILSGTSKNNIRCKQICLLEQGYAILIERTLINQSTVELRITDLHKILSTELERSQGRRKECFERGLHHQIQVLRNVRIANEDEIEDRHLVRKGSSLQKFKLAEALDASFPNIIWNYYYAKALNQYYDSLETVLKRKGNGKDTINKLNRHKGESGQAIKFEDDLTKEMKKVTLKAIENFWMISQIQINNPIVRTFVARSYAYIGHILMKRGDMVLSSGNSFNLNTNKSFKHYTNNPVESAEMAHRLKKNDVTVLTRYGRTLWNKSKGIDDKREKLGLLHMANDILTRSIDVENTGNWFALSTRMHVRKEISDIRAKRHIDIARKYLLDAKQDGEAIFKSQNTQKDLTILAEICQKLAKFPYTYKYGRNFVHTDGLLHQALDYLLYASSLGDRPDFHFANRKAACLFDLGEYANAIEWENKAWLLSSPSTQMSFNLLCSYMVTMFEDDLQIPFDQLVKEFLYALIYGKRKYKDIQRSIENLYKKNQKGLDIAQSNYRRTENNTSDDRKGYS</sequence>
<reference evidence="1 2" key="1">
    <citation type="submission" date="2020-06" db="EMBL/GenBank/DDBJ databases">
        <authorList>
            <person name="Li R."/>
            <person name="Bekaert M."/>
        </authorList>
    </citation>
    <scope>NUCLEOTIDE SEQUENCE [LARGE SCALE GENOMIC DNA]</scope>
    <source>
        <strain evidence="2">wild</strain>
    </source>
</reference>
<evidence type="ECO:0000313" key="1">
    <source>
        <dbReference type="EMBL" id="CAC5413988.1"/>
    </source>
</evidence>
<accession>A0A6J8E1Q8</accession>
<gene>
    <name evidence="1" type="ORF">MCOR_46841</name>
</gene>
<keyword evidence="2" id="KW-1185">Reference proteome</keyword>
<dbReference type="PANTHER" id="PTHR16253:SF0">
    <property type="entry name" value="TETRATRICOPEPTIDE REPEAT PROTEIN 22"/>
    <property type="match status" value="1"/>
</dbReference>
<evidence type="ECO:0000313" key="2">
    <source>
        <dbReference type="Proteomes" id="UP000507470"/>
    </source>
</evidence>
<dbReference type="AlphaFoldDB" id="A0A6J8E1Q8"/>
<organism evidence="1 2">
    <name type="scientific">Mytilus coruscus</name>
    <name type="common">Sea mussel</name>
    <dbReference type="NCBI Taxonomy" id="42192"/>
    <lineage>
        <taxon>Eukaryota</taxon>
        <taxon>Metazoa</taxon>
        <taxon>Spiralia</taxon>
        <taxon>Lophotrochozoa</taxon>
        <taxon>Mollusca</taxon>
        <taxon>Bivalvia</taxon>
        <taxon>Autobranchia</taxon>
        <taxon>Pteriomorphia</taxon>
        <taxon>Mytilida</taxon>
        <taxon>Mytiloidea</taxon>
        <taxon>Mytilidae</taxon>
        <taxon>Mytilinae</taxon>
        <taxon>Mytilus</taxon>
    </lineage>
</organism>
<dbReference type="EMBL" id="CACVKT020008307">
    <property type="protein sequence ID" value="CAC5413988.1"/>
    <property type="molecule type" value="Genomic_DNA"/>
</dbReference>
<dbReference type="InterPro" id="IPR042342">
    <property type="entry name" value="TTC22"/>
</dbReference>